<feature type="non-terminal residue" evidence="1">
    <location>
        <position position="1"/>
    </location>
</feature>
<organism evidence="1">
    <name type="scientific">marine metagenome</name>
    <dbReference type="NCBI Taxonomy" id="408172"/>
    <lineage>
        <taxon>unclassified sequences</taxon>
        <taxon>metagenomes</taxon>
        <taxon>ecological metagenomes</taxon>
    </lineage>
</organism>
<feature type="non-terminal residue" evidence="1">
    <location>
        <position position="623"/>
    </location>
</feature>
<sequence length="623" mass="67171">ANQVIDTIDNGIIQTPALQSSPYVFENFTYDSSKCDRDYQLVLDAFLNDLRYNGNKSTRYISSKFWVGSTPQLDGDRQPEIQTQFWIRDFINNYIFTNVDASNQSPNASSIINANKEFVGDEVAAWFDATYPGVHTQTEIDKCERDSKFNIEAIAHDIQYGGNSEVVRTAKTYWEGAALTLYPNERTYAVAVNNKIEEIINGYILTNTAWTSLQSPSVTIQTMGSGESSATAKVTSFIQTLNAVTLNGVGQLPEEVHTTSHQDPITSVQFTDDNTSESLASNRISTLSFIISDVMENGLDNLPALERNEVSSIRAVDPAGKIKHEDILLVTNTTRNTVLYNFADPSMGCEVEYDRGLTGSSHTELVEDTDFPSFLEGADTISTIFFNVDTSTHENTDSIQAFIEAGELKVRPFDFGTDAIERYRIAKPQSMIDADFEYGLQPTKWQAISTQRGYPSIYEVPGTDIDVQSVTTDASSSTQGIGASLITVNTTGPHNLGVGAPISIIGFAGSGVEGTGRATGSFVVHTIPTNKQLTYYAKAKVGTSAGAVISTKFTQMRRAAFYTGADLGEPSFSVASNGSSGAVVTSIGAIQGETVIAFTGTPPPTGAPITGTGVATGTQVTAI</sequence>
<proteinExistence type="predicted"/>
<accession>A0A382CYP9</accession>
<protein>
    <submittedName>
        <fullName evidence="1">Uncharacterized protein</fullName>
    </submittedName>
</protein>
<dbReference type="EMBL" id="UINC01036795">
    <property type="protein sequence ID" value="SVB31308.1"/>
    <property type="molecule type" value="Genomic_DNA"/>
</dbReference>
<gene>
    <name evidence="1" type="ORF">METZ01_LOCUS184162</name>
</gene>
<reference evidence="1" key="1">
    <citation type="submission" date="2018-05" db="EMBL/GenBank/DDBJ databases">
        <authorList>
            <person name="Lanie J.A."/>
            <person name="Ng W.-L."/>
            <person name="Kazmierczak K.M."/>
            <person name="Andrzejewski T.M."/>
            <person name="Davidsen T.M."/>
            <person name="Wayne K.J."/>
            <person name="Tettelin H."/>
            <person name="Glass J.I."/>
            <person name="Rusch D."/>
            <person name="Podicherti R."/>
            <person name="Tsui H.-C.T."/>
            <person name="Winkler M.E."/>
        </authorList>
    </citation>
    <scope>NUCLEOTIDE SEQUENCE</scope>
</reference>
<name>A0A382CYP9_9ZZZZ</name>
<dbReference type="AlphaFoldDB" id="A0A382CYP9"/>
<evidence type="ECO:0000313" key="1">
    <source>
        <dbReference type="EMBL" id="SVB31308.1"/>
    </source>
</evidence>